<dbReference type="Proteomes" id="UP000001514">
    <property type="component" value="Unassembled WGS sequence"/>
</dbReference>
<proteinExistence type="predicted"/>
<dbReference type="Gene3D" id="3.40.50.300">
    <property type="entry name" value="P-loop containing nucleotide triphosphate hydrolases"/>
    <property type="match status" value="1"/>
</dbReference>
<evidence type="ECO:0000313" key="4">
    <source>
        <dbReference type="Proteomes" id="UP000001514"/>
    </source>
</evidence>
<keyword evidence="4" id="KW-1185">Reference proteome</keyword>
<feature type="region of interest" description="Disordered" evidence="1">
    <location>
        <begin position="156"/>
        <end position="195"/>
    </location>
</feature>
<sequence>MREIIQESINKWLNDHRDPDTGFFPPFPKAGDGGSKYIVQPPPKLGFHVEEKKGKKEDKKEGKKKKAKGPPVPPHPILPEEDPEKPPSCPKFFLRHVRECLELYTRNWHDKDNSADLTQKHDMEMLNSQIRLEVDETTRVILDKVKQKIVAELKAARKKQKGDAAKPEKKEAKKDDADEAAPPPKNKPKKLKDTSAQRTIESLYAELAKAGIIQAYPKRDFSEFVATDSFFGTNFEMDPVGLDPSMSQVKRLAMEYCVFPLVSDFVHEHAPFIKSVLLYGGSLNGKKLLVHAACRTAGATYINLSPEVTDGQYPGKQATKMLQMAFKIARVMAPSIVHVDGVEKLFVTDKKKLKTYGLKDKANRYKKPLLKEVQGIRPGDRVMFVGTSSSPQDSPGKPPALANFFNKRIYVPYPDHGCRSSLWRALIERHGGRVTDRFNLSTISHVSEGYSSGMIEQFCKAVLTEKRKRKVRSKPLAIDEFTTLIYDTKPVDPEVHQVLRVSNLSFFLSHSSSSKVLP</sequence>
<accession>D8RDD6</accession>
<feature type="domain" description="ATPase AAA-type core" evidence="2">
    <location>
        <begin position="276"/>
        <end position="413"/>
    </location>
</feature>
<dbReference type="PANTHER" id="PTHR14690">
    <property type="entry name" value="IQ MOTIF CONTAINING WITH AAA DOMAIN 1"/>
    <property type="match status" value="1"/>
</dbReference>
<dbReference type="STRING" id="88036.D8RDD6"/>
<dbReference type="InParanoid" id="D8RDD6"/>
<dbReference type="AlphaFoldDB" id="D8RDD6"/>
<evidence type="ECO:0000313" key="3">
    <source>
        <dbReference type="EMBL" id="EFJ30003.1"/>
    </source>
</evidence>
<name>D8RDD6_SELML</name>
<dbReference type="PANTHER" id="PTHR14690:SF0">
    <property type="entry name" value="IQ MOTIF CONTAINING WITH AAA DOMAIN 1"/>
    <property type="match status" value="1"/>
</dbReference>
<dbReference type="GO" id="GO:0005524">
    <property type="term" value="F:ATP binding"/>
    <property type="evidence" value="ECO:0007669"/>
    <property type="project" value="InterPro"/>
</dbReference>
<feature type="compositionally biased region" description="Basic and acidic residues" evidence="1">
    <location>
        <begin position="47"/>
        <end position="61"/>
    </location>
</feature>
<dbReference type="HOGENOM" id="CLU_558249_0_0_1"/>
<dbReference type="KEGG" id="smo:SELMODRAFT_450431"/>
<reference evidence="3 4" key="1">
    <citation type="journal article" date="2011" name="Science">
        <title>The Selaginella genome identifies genetic changes associated with the evolution of vascular plants.</title>
        <authorList>
            <person name="Banks J.A."/>
            <person name="Nishiyama T."/>
            <person name="Hasebe M."/>
            <person name="Bowman J.L."/>
            <person name="Gribskov M."/>
            <person name="dePamphilis C."/>
            <person name="Albert V.A."/>
            <person name="Aono N."/>
            <person name="Aoyama T."/>
            <person name="Ambrose B.A."/>
            <person name="Ashton N.W."/>
            <person name="Axtell M.J."/>
            <person name="Barker E."/>
            <person name="Barker M.S."/>
            <person name="Bennetzen J.L."/>
            <person name="Bonawitz N.D."/>
            <person name="Chapple C."/>
            <person name="Cheng C."/>
            <person name="Correa L.G."/>
            <person name="Dacre M."/>
            <person name="DeBarry J."/>
            <person name="Dreyer I."/>
            <person name="Elias M."/>
            <person name="Engstrom E.M."/>
            <person name="Estelle M."/>
            <person name="Feng L."/>
            <person name="Finet C."/>
            <person name="Floyd S.K."/>
            <person name="Frommer W.B."/>
            <person name="Fujita T."/>
            <person name="Gramzow L."/>
            <person name="Gutensohn M."/>
            <person name="Harholt J."/>
            <person name="Hattori M."/>
            <person name="Heyl A."/>
            <person name="Hirai T."/>
            <person name="Hiwatashi Y."/>
            <person name="Ishikawa M."/>
            <person name="Iwata M."/>
            <person name="Karol K.G."/>
            <person name="Koehler B."/>
            <person name="Kolukisaoglu U."/>
            <person name="Kubo M."/>
            <person name="Kurata T."/>
            <person name="Lalonde S."/>
            <person name="Li K."/>
            <person name="Li Y."/>
            <person name="Litt A."/>
            <person name="Lyons E."/>
            <person name="Manning G."/>
            <person name="Maruyama T."/>
            <person name="Michael T.P."/>
            <person name="Mikami K."/>
            <person name="Miyazaki S."/>
            <person name="Morinaga S."/>
            <person name="Murata T."/>
            <person name="Mueller-Roeber B."/>
            <person name="Nelson D.R."/>
            <person name="Obara M."/>
            <person name="Oguri Y."/>
            <person name="Olmstead R.G."/>
            <person name="Onodera N."/>
            <person name="Petersen B.L."/>
            <person name="Pils B."/>
            <person name="Prigge M."/>
            <person name="Rensing S.A."/>
            <person name="Riano-Pachon D.M."/>
            <person name="Roberts A.W."/>
            <person name="Sato Y."/>
            <person name="Scheller H.V."/>
            <person name="Schulz B."/>
            <person name="Schulz C."/>
            <person name="Shakirov E.V."/>
            <person name="Shibagaki N."/>
            <person name="Shinohara N."/>
            <person name="Shippen D.E."/>
            <person name="Soerensen I."/>
            <person name="Sotooka R."/>
            <person name="Sugimoto N."/>
            <person name="Sugita M."/>
            <person name="Sumikawa N."/>
            <person name="Tanurdzic M."/>
            <person name="Theissen G."/>
            <person name="Ulvskov P."/>
            <person name="Wakazuki S."/>
            <person name="Weng J.K."/>
            <person name="Willats W.W."/>
            <person name="Wipf D."/>
            <person name="Wolf P.G."/>
            <person name="Yang L."/>
            <person name="Zimmer A.D."/>
            <person name="Zhu Q."/>
            <person name="Mitros T."/>
            <person name="Hellsten U."/>
            <person name="Loque D."/>
            <person name="Otillar R."/>
            <person name="Salamov A."/>
            <person name="Schmutz J."/>
            <person name="Shapiro H."/>
            <person name="Lindquist E."/>
            <person name="Lucas S."/>
            <person name="Rokhsar D."/>
            <person name="Grigoriev I.V."/>
        </authorList>
    </citation>
    <scope>NUCLEOTIDE SEQUENCE [LARGE SCALE GENOMIC DNA]</scope>
</reference>
<protein>
    <submittedName>
        <fullName evidence="3">IQ motif with AAA domain-containing protein 2</fullName>
    </submittedName>
</protein>
<feature type="compositionally biased region" description="Basic and acidic residues" evidence="1">
    <location>
        <begin position="156"/>
        <end position="176"/>
    </location>
</feature>
<dbReference type="Pfam" id="PF00004">
    <property type="entry name" value="AAA"/>
    <property type="match status" value="1"/>
</dbReference>
<gene>
    <name evidence="3" type="primary">IQCA2</name>
    <name evidence="3" type="ORF">SELMODRAFT_450431</name>
</gene>
<dbReference type="EMBL" id="GL377576">
    <property type="protein sequence ID" value="EFJ30003.1"/>
    <property type="molecule type" value="Genomic_DNA"/>
</dbReference>
<dbReference type="InterPro" id="IPR003959">
    <property type="entry name" value="ATPase_AAA_core"/>
</dbReference>
<dbReference type="SUPFAM" id="SSF52540">
    <property type="entry name" value="P-loop containing nucleoside triphosphate hydrolases"/>
    <property type="match status" value="1"/>
</dbReference>
<dbReference type="InterPro" id="IPR027417">
    <property type="entry name" value="P-loop_NTPase"/>
</dbReference>
<evidence type="ECO:0000259" key="2">
    <source>
        <dbReference type="Pfam" id="PF00004"/>
    </source>
</evidence>
<dbReference type="eggNOG" id="KOG0740">
    <property type="taxonomic scope" value="Eukaryota"/>
</dbReference>
<feature type="region of interest" description="Disordered" evidence="1">
    <location>
        <begin position="1"/>
        <end position="87"/>
    </location>
</feature>
<evidence type="ECO:0000256" key="1">
    <source>
        <dbReference type="SAM" id="MobiDB-lite"/>
    </source>
</evidence>
<organism evidence="4">
    <name type="scientific">Selaginella moellendorffii</name>
    <name type="common">Spikemoss</name>
    <dbReference type="NCBI Taxonomy" id="88036"/>
    <lineage>
        <taxon>Eukaryota</taxon>
        <taxon>Viridiplantae</taxon>
        <taxon>Streptophyta</taxon>
        <taxon>Embryophyta</taxon>
        <taxon>Tracheophyta</taxon>
        <taxon>Lycopodiopsida</taxon>
        <taxon>Selaginellales</taxon>
        <taxon>Selaginellaceae</taxon>
        <taxon>Selaginella</taxon>
    </lineage>
</organism>
<dbReference type="InterPro" id="IPR052267">
    <property type="entry name" value="N-DRC_Component"/>
</dbReference>
<dbReference type="Gramene" id="EFJ30003">
    <property type="protein sequence ID" value="EFJ30003"/>
    <property type="gene ID" value="SELMODRAFT_450431"/>
</dbReference>
<dbReference type="Gene3D" id="1.10.8.60">
    <property type="match status" value="1"/>
</dbReference>
<dbReference type="GO" id="GO:0016887">
    <property type="term" value="F:ATP hydrolysis activity"/>
    <property type="evidence" value="ECO:0007669"/>
    <property type="project" value="InterPro"/>
</dbReference>